<proteinExistence type="predicted"/>
<feature type="compositionally biased region" description="Basic and acidic residues" evidence="1">
    <location>
        <begin position="722"/>
        <end position="740"/>
    </location>
</feature>
<feature type="compositionally biased region" description="Basic and acidic residues" evidence="1">
    <location>
        <begin position="867"/>
        <end position="883"/>
    </location>
</feature>
<dbReference type="Pfam" id="PF11957">
    <property type="entry name" value="efThoc1"/>
    <property type="match status" value="1"/>
</dbReference>
<feature type="compositionally biased region" description="Basic and acidic residues" evidence="1">
    <location>
        <begin position="605"/>
        <end position="614"/>
    </location>
</feature>
<evidence type="ECO:0000256" key="1">
    <source>
        <dbReference type="SAM" id="MobiDB-lite"/>
    </source>
</evidence>
<dbReference type="PANTHER" id="PTHR13265:SF0">
    <property type="entry name" value="HPR1"/>
    <property type="match status" value="1"/>
</dbReference>
<dbReference type="InterPro" id="IPR021861">
    <property type="entry name" value="THO_THOC1"/>
</dbReference>
<feature type="compositionally biased region" description="Low complexity" evidence="1">
    <location>
        <begin position="474"/>
        <end position="483"/>
    </location>
</feature>
<dbReference type="GO" id="GO:0000445">
    <property type="term" value="C:THO complex part of transcription export complex"/>
    <property type="evidence" value="ECO:0007669"/>
    <property type="project" value="TreeGrafter"/>
</dbReference>
<feature type="compositionally biased region" description="Basic and acidic residues" evidence="1">
    <location>
        <begin position="967"/>
        <end position="978"/>
    </location>
</feature>
<dbReference type="GO" id="GO:0006406">
    <property type="term" value="P:mRNA export from nucleus"/>
    <property type="evidence" value="ECO:0007669"/>
    <property type="project" value="TreeGrafter"/>
</dbReference>
<feature type="region of interest" description="Disordered" evidence="1">
    <location>
        <begin position="459"/>
        <end position="491"/>
    </location>
</feature>
<protein>
    <submittedName>
        <fullName evidence="2">Uncharacterized protein</fullName>
    </submittedName>
</protein>
<sequence>MSSASTVHGSLSDWNKLTQQVDMKSFRYGALPPPTDSLFMEQLPKPLQEMALAATDPLSEPSQCVDQLEIQMRRQAFAYLAQLNKALPGQQRDAALQLLGDFWSQGTILCWHMIFMSQTQQDERFQGLGEMALLRKLPLLILEDILETCILEVAVPFFQTYGPPMFPILFGPLLWTGTAAPRGKTPPPPPRQCWLPFLKLANQFLKRLSLQAPQNDAAYKDAMATLMLILCQVYPLADKSATRMWGAFNDQAITLIEEEDEFAAEQAQLMGLTSPEERGGAPVPDFTLYESFWTLQQDFNRPNAINLSDFLQRLRSLITTLEHTKVKKMPTSVPAKLETANDDAMDVDETTTAKDSEPPSVLQACANRYLTSSRLLTIQLQDGEFRIPILTQVLIVCHHLIQISPVVLKAKLTEWQTRAQALLQAVAPDHLQLFQSVLGNSEESWRTWKRNKCTPDLDKRQSESLVGRKRKRSLGGALSSTGLGDDDSEKPAVKQTIDALKSSCCQMRQSAPTLQQHLEEYVDALDPESGIEAEYHPKNNAHFCWRAMRLLSAHHLAEIGQVSKRGDFEGMVRNVYATNYETEIPGDMPDFMKEKDEDDEIEEVVVPKKATEESKPEDEDENDPPEEESTKMEEDAPMEVEKVEPGDATTDKREEPPSSTTEMEIDSKPEMDSELKAQNPPKDEIGPELEDSPKDSVESRSPSLPKQEPIEELKPEATTNGEGEKEEHDAVDSEIKEKSQSRSTSPARHPAGHSSSKPVEPVAKTGFAAMDKKWIPPPQPVGTSDRNGGHVDNASEHPRKGGGDHASSGGAPHRSSHDNTTSRGRGGDYNRGGRRGGSGTGGRDDRYDRNSRDEPRSNRGGSGGGDSRADDRFDSRGGGESRPRGGGGGDGDRSRQNDDRGRGRQSDDRRGGGEDRGRPASNSRGGDDRYDTSSNKPDEASGRGGGGSGRYSDDRRRGGGGGGGGDRGWRGGDRDRSRGAGPRHRGGRR</sequence>
<feature type="compositionally biased region" description="Basic and acidic residues" evidence="1">
    <location>
        <begin position="842"/>
        <end position="857"/>
    </location>
</feature>
<dbReference type="EMBL" id="HBHT01009864">
    <property type="protein sequence ID" value="CAD9953856.1"/>
    <property type="molecule type" value="Transcribed_RNA"/>
</dbReference>
<accession>A0A7S2VH75</accession>
<organism evidence="2">
    <name type="scientific">Entomoneis paludosa</name>
    <dbReference type="NCBI Taxonomy" id="265537"/>
    <lineage>
        <taxon>Eukaryota</taxon>
        <taxon>Sar</taxon>
        <taxon>Stramenopiles</taxon>
        <taxon>Ochrophyta</taxon>
        <taxon>Bacillariophyta</taxon>
        <taxon>Bacillariophyceae</taxon>
        <taxon>Bacillariophycidae</taxon>
        <taxon>Entomoneidaceae</taxon>
        <taxon>Entomoneis</taxon>
    </lineage>
</organism>
<dbReference type="AlphaFoldDB" id="A0A7S2VH75"/>
<feature type="compositionally biased region" description="Basic and acidic residues" evidence="1">
    <location>
        <begin position="925"/>
        <end position="941"/>
    </location>
</feature>
<feature type="compositionally biased region" description="Basic and acidic residues" evidence="1">
    <location>
        <begin position="890"/>
        <end position="918"/>
    </location>
</feature>
<feature type="compositionally biased region" description="Gly residues" evidence="1">
    <location>
        <begin position="827"/>
        <end position="841"/>
    </location>
</feature>
<feature type="compositionally biased region" description="Basic and acidic residues" evidence="1">
    <location>
        <begin position="628"/>
        <end position="656"/>
    </location>
</feature>
<feature type="region of interest" description="Disordered" evidence="1">
    <location>
        <begin position="582"/>
        <end position="989"/>
    </location>
</feature>
<evidence type="ECO:0000313" key="2">
    <source>
        <dbReference type="EMBL" id="CAD9953856.1"/>
    </source>
</evidence>
<dbReference type="PANTHER" id="PTHR13265">
    <property type="entry name" value="THO COMPLEX SUBUNIT 1"/>
    <property type="match status" value="1"/>
</dbReference>
<reference evidence="2" key="1">
    <citation type="submission" date="2021-01" db="EMBL/GenBank/DDBJ databases">
        <authorList>
            <person name="Corre E."/>
            <person name="Pelletier E."/>
            <person name="Niang G."/>
            <person name="Scheremetjew M."/>
            <person name="Finn R."/>
            <person name="Kale V."/>
            <person name="Holt S."/>
            <person name="Cochrane G."/>
            <person name="Meng A."/>
            <person name="Brown T."/>
            <person name="Cohen L."/>
        </authorList>
    </citation>
    <scope>NUCLEOTIDE SEQUENCE</scope>
    <source>
        <strain evidence="2">CCMP125</strain>
    </source>
</reference>
<feature type="compositionally biased region" description="Basic and acidic residues" evidence="1">
    <location>
        <begin position="665"/>
        <end position="698"/>
    </location>
</feature>
<feature type="compositionally biased region" description="Basic and acidic residues" evidence="1">
    <location>
        <begin position="787"/>
        <end position="803"/>
    </location>
</feature>
<gene>
    <name evidence="2" type="ORF">APAL1065_LOCUS6599</name>
</gene>
<name>A0A7S2VH75_9STRA</name>
<feature type="compositionally biased region" description="Acidic residues" evidence="1">
    <location>
        <begin position="615"/>
        <end position="627"/>
    </location>
</feature>